<protein>
    <recommendedName>
        <fullName evidence="3">DinB family protein</fullName>
    </recommendedName>
</protein>
<proteinExistence type="predicted"/>
<dbReference type="AlphaFoldDB" id="A0A8H9FYE5"/>
<gene>
    <name evidence="1" type="ORF">GCM10011516_11260</name>
</gene>
<dbReference type="EMBL" id="BMKM01000002">
    <property type="protein sequence ID" value="GGE15184.1"/>
    <property type="molecule type" value="Genomic_DNA"/>
</dbReference>
<dbReference type="Proteomes" id="UP000614460">
    <property type="component" value="Unassembled WGS sequence"/>
</dbReference>
<dbReference type="RefSeq" id="WP_182498860.1">
    <property type="nucleotide sequence ID" value="NZ_BMKM01000002.1"/>
</dbReference>
<keyword evidence="2" id="KW-1185">Reference proteome</keyword>
<dbReference type="SUPFAM" id="SSF109854">
    <property type="entry name" value="DinB/YfiT-like putative metalloenzymes"/>
    <property type="match status" value="1"/>
</dbReference>
<dbReference type="InterPro" id="IPR034660">
    <property type="entry name" value="DinB/YfiT-like"/>
</dbReference>
<reference evidence="1" key="2">
    <citation type="submission" date="2020-09" db="EMBL/GenBank/DDBJ databases">
        <authorList>
            <person name="Sun Q."/>
            <person name="Zhou Y."/>
        </authorList>
    </citation>
    <scope>NUCLEOTIDE SEQUENCE</scope>
    <source>
        <strain evidence="1">CGMCC 1.15966</strain>
    </source>
</reference>
<accession>A0A8H9FYE5</accession>
<organism evidence="1 2">
    <name type="scientific">Sphingobacterium cellulitidis</name>
    <dbReference type="NCBI Taxonomy" id="1768011"/>
    <lineage>
        <taxon>Bacteria</taxon>
        <taxon>Pseudomonadati</taxon>
        <taxon>Bacteroidota</taxon>
        <taxon>Sphingobacteriia</taxon>
        <taxon>Sphingobacteriales</taxon>
        <taxon>Sphingobacteriaceae</taxon>
        <taxon>Sphingobacterium</taxon>
    </lineage>
</organism>
<evidence type="ECO:0000313" key="2">
    <source>
        <dbReference type="Proteomes" id="UP000614460"/>
    </source>
</evidence>
<dbReference type="Gene3D" id="1.20.120.450">
    <property type="entry name" value="dinb family like domain"/>
    <property type="match status" value="1"/>
</dbReference>
<sequence length="174" mass="20373">MERAKSAQLNIIIPAYRMHTQTFINVLDGVSEEDSKKRVEDRTNNLIWMAGNYVNVRYSMGSILGLKEEDPYQDLFYMGKTLDPQKEYPSLKQLLDNFHHISPKVYEALLNADDNQLAEIFEIHMDIPFIKEDKLNFIGMCIGREDYLCGQMALMRRILDYPSMKYDVDNSIEY</sequence>
<evidence type="ECO:0008006" key="3">
    <source>
        <dbReference type="Google" id="ProtNLM"/>
    </source>
</evidence>
<reference evidence="1" key="1">
    <citation type="journal article" date="2014" name="Int. J. Syst. Evol. Microbiol.">
        <title>Complete genome sequence of Corynebacterium casei LMG S-19264T (=DSM 44701T), isolated from a smear-ripened cheese.</title>
        <authorList>
            <consortium name="US DOE Joint Genome Institute (JGI-PGF)"/>
            <person name="Walter F."/>
            <person name="Albersmeier A."/>
            <person name="Kalinowski J."/>
            <person name="Ruckert C."/>
        </authorList>
    </citation>
    <scope>NUCLEOTIDE SEQUENCE</scope>
    <source>
        <strain evidence="1">CGMCC 1.15966</strain>
    </source>
</reference>
<comment type="caution">
    <text evidence="1">The sequence shown here is derived from an EMBL/GenBank/DDBJ whole genome shotgun (WGS) entry which is preliminary data.</text>
</comment>
<name>A0A8H9FYE5_9SPHI</name>
<evidence type="ECO:0000313" key="1">
    <source>
        <dbReference type="EMBL" id="GGE15184.1"/>
    </source>
</evidence>